<feature type="region of interest" description="Disordered" evidence="1">
    <location>
        <begin position="1"/>
        <end position="20"/>
    </location>
</feature>
<feature type="compositionally biased region" description="Polar residues" evidence="1">
    <location>
        <begin position="10"/>
        <end position="20"/>
    </location>
</feature>
<keyword evidence="3" id="KW-1185">Reference proteome</keyword>
<dbReference type="AlphaFoldDB" id="A0AAE6C510"/>
<protein>
    <submittedName>
        <fullName evidence="2">Uncharacterized protein</fullName>
    </submittedName>
</protein>
<keyword evidence="2" id="KW-0614">Plasmid</keyword>
<evidence type="ECO:0000313" key="3">
    <source>
        <dbReference type="Proteomes" id="UP000220927"/>
    </source>
</evidence>
<proteinExistence type="predicted"/>
<dbReference type="Proteomes" id="UP000220927">
    <property type="component" value="Plasmid pRapFH23c"/>
</dbReference>
<sequence length="61" mass="6960">MKNDHDNAGGNRSSGPTISRSIRQFWQRLVDLIAAPPKGPRPRPARVIAKTRDRNLPPRRY</sequence>
<geneLocation type="plasmid" evidence="3">
    <name>prapfh23c</name>
</geneLocation>
<dbReference type="KEGG" id="rad:CO657_29815"/>
<name>A0AAE6C510_9HYPH</name>
<organism evidence="2 3">
    <name type="scientific">Rhizobium acidisoli</name>
    <dbReference type="NCBI Taxonomy" id="1538158"/>
    <lineage>
        <taxon>Bacteria</taxon>
        <taxon>Pseudomonadati</taxon>
        <taxon>Pseudomonadota</taxon>
        <taxon>Alphaproteobacteria</taxon>
        <taxon>Hyphomicrobiales</taxon>
        <taxon>Rhizobiaceae</taxon>
        <taxon>Rhizobium/Agrobacterium group</taxon>
        <taxon>Rhizobium</taxon>
    </lineage>
</organism>
<feature type="region of interest" description="Disordered" evidence="1">
    <location>
        <begin position="35"/>
        <end position="61"/>
    </location>
</feature>
<dbReference type="EMBL" id="CP035001">
    <property type="protein sequence ID" value="QAS82081.1"/>
    <property type="molecule type" value="Genomic_DNA"/>
</dbReference>
<gene>
    <name evidence="2" type="ORF">CO657_29815</name>
</gene>
<accession>A0AAE6C510</accession>
<reference evidence="2 3" key="1">
    <citation type="submission" date="2019-01" db="EMBL/GenBank/DDBJ databases">
        <title>Genomic insights into the origins and evolution of symbiotic genes in the Phaseolus vulgaris microsymbionts.</title>
        <authorList>
            <person name="Tong W."/>
        </authorList>
    </citation>
    <scope>NUCLEOTIDE SEQUENCE [LARGE SCALE GENOMIC DNA]</scope>
    <source>
        <strain evidence="2 3">FH23</strain>
        <plasmid evidence="3">prapfh23c</plasmid>
    </source>
</reference>
<evidence type="ECO:0000256" key="1">
    <source>
        <dbReference type="SAM" id="MobiDB-lite"/>
    </source>
</evidence>
<evidence type="ECO:0000313" key="2">
    <source>
        <dbReference type="EMBL" id="QAS82081.1"/>
    </source>
</evidence>
<feature type="compositionally biased region" description="Basic and acidic residues" evidence="1">
    <location>
        <begin position="50"/>
        <end position="61"/>
    </location>
</feature>